<dbReference type="PROSITE" id="PS00678">
    <property type="entry name" value="WD_REPEATS_1"/>
    <property type="match status" value="1"/>
</dbReference>
<evidence type="ECO:0000256" key="4">
    <source>
        <dbReference type="SAM" id="MobiDB-lite"/>
    </source>
</evidence>
<dbReference type="RefSeq" id="WP_084499076.1">
    <property type="nucleotide sequence ID" value="NZ_JAAXOS010000009.1"/>
</dbReference>
<organism evidence="5 6">
    <name type="scientific">Nocardia gamkensis</name>
    <dbReference type="NCBI Taxonomy" id="352869"/>
    <lineage>
        <taxon>Bacteria</taxon>
        <taxon>Bacillati</taxon>
        <taxon>Actinomycetota</taxon>
        <taxon>Actinomycetes</taxon>
        <taxon>Mycobacteriales</taxon>
        <taxon>Nocardiaceae</taxon>
        <taxon>Nocardia</taxon>
    </lineage>
</organism>
<evidence type="ECO:0000256" key="1">
    <source>
        <dbReference type="ARBA" id="ARBA00022574"/>
    </source>
</evidence>
<dbReference type="Proteomes" id="UP000540698">
    <property type="component" value="Unassembled WGS sequence"/>
</dbReference>
<evidence type="ECO:0000313" key="6">
    <source>
        <dbReference type="Proteomes" id="UP000540698"/>
    </source>
</evidence>
<feature type="region of interest" description="Disordered" evidence="4">
    <location>
        <begin position="1069"/>
        <end position="1106"/>
    </location>
</feature>
<evidence type="ECO:0000313" key="5">
    <source>
        <dbReference type="EMBL" id="NKY28543.1"/>
    </source>
</evidence>
<feature type="repeat" description="WD" evidence="3">
    <location>
        <begin position="1005"/>
        <end position="1039"/>
    </location>
</feature>
<dbReference type="Pfam" id="PF00400">
    <property type="entry name" value="WD40"/>
    <property type="match status" value="3"/>
</dbReference>
<dbReference type="Gene3D" id="2.130.10.10">
    <property type="entry name" value="YVTN repeat-like/Quinoprotein amine dehydrogenase"/>
    <property type="match status" value="3"/>
</dbReference>
<feature type="repeat" description="WD" evidence="3">
    <location>
        <begin position="920"/>
        <end position="963"/>
    </location>
</feature>
<dbReference type="InterPro" id="IPR027417">
    <property type="entry name" value="P-loop_NTPase"/>
</dbReference>
<sequence>MSDNLAGSAPPVRTFDVVPIVISKYSRLRNLPTADDEADRIAAILSRWGGRLCPWDVPSDKRSVASALARLESWSQPKMSRCSVLLWISHGSSNDDVAVVHLPADEIDIGLVPHQLAWYIAREDRMREAPDWTIVIIESCGGIRFAETIQSEIARLRVRDGILLIGVGEDRGEGYLGTFRRALEEVREVYWSNDKVISLRDLADQLEEVLDPGFVRPMGLFGRSTLMTRPDLTPDVTTSVDFYPELKDVLAELPESDLERLTVVGQKTDLLEIGGHFVGRFSERSGVVAWLETHSSGMFVVTGAAGSGKSALLANLMLHTIPPLRSVLEHAPNLEERWTDERRIPPVDSALLLIGATTNDVVTRLSTVAAVDIPADLTPPKRAGELVRVLAERRIPLTLFADALDEARDPVEIATLLAQLAKLPRIRIVLATRPLSRSGVDGDDLLALLRPISELDSDVSVLELDDDRAAILKFATARLSSAAAGVSSLDLLEVLGDIERSASGTAVDAGWDFLRARLVVTELLATPELLTGAFAADRRRMMTLDHIGLFHRALHRLVSAHPHAEPLLLALAYGNGRGLPRADRIWITVAKVFAPGQTLTEADITRILRDAGPYIMLDAEDGRSVFRLVHRTFTDELLARLDPETRMAVLRALIDLAREVPDPAPYLRRYLSGHASASGRQGWSALGETPEVLDMLDLPTLLADSWRLAPHELPRSVLALRRTAHLALAGTDGDRRGYRQFGLAQETGHHSETVEPGSGAAWQITRARLLRHPSHQTNSLGPSIPVRSLAVCTTADGAVIAYGNDHGRLCLWNPWQGSTVDLTPHIDRAGEILALAAMDGAHGLRLASVGAAQPIRLWPLAEDLEPTELPGGDGGVGCAIEACRLENGTTLLAVGTTLGRLRVSSANPDDVRGADRPKVLAGHAGRITGLATVARAAGRELVSVSFDRSVRRWSLPHGRRLRKGQWRTPLESMAVAEKAGLILTGDSEGVVAVWNAYTLCSLSHFAAHDGPVKALAVLQDDADRLVFASGGVDRRVRLWCTTSGDPMGPDLTGHDDEITDLVTLRSPDGTPFVASGSRDGKVKLWTPTTPDSTPAPRVNGRSRHEPPERWDLVTSEAHAVTITRTPSGQLKCHLAPNPEVILPSAANHARCVAVLIDGDSAVVATSGSNVIHTWQAETGEIACPPLDGHRDWVRALLPLPLDDGRTILVSGGGDGRVCLWDLRSGELRHHMDFGSAVQALAHVDGTRRFTVTLGDGEIDIEVEDHVLHGHAKGNCT</sequence>
<dbReference type="SMART" id="SM00320">
    <property type="entry name" value="WD40"/>
    <property type="match status" value="7"/>
</dbReference>
<feature type="repeat" description="WD" evidence="3">
    <location>
        <begin position="1186"/>
        <end position="1230"/>
    </location>
</feature>
<feature type="repeat" description="WD" evidence="3">
    <location>
        <begin position="1051"/>
        <end position="1085"/>
    </location>
</feature>
<accession>A0A7X6L642</accession>
<protein>
    <submittedName>
        <fullName evidence="5">WD40 repeat domain-containing protein</fullName>
    </submittedName>
</protein>
<dbReference type="EMBL" id="JAAXOS010000009">
    <property type="protein sequence ID" value="NKY28543.1"/>
    <property type="molecule type" value="Genomic_DNA"/>
</dbReference>
<dbReference type="InterPro" id="IPR015943">
    <property type="entry name" value="WD40/YVTN_repeat-like_dom_sf"/>
</dbReference>
<dbReference type="PROSITE" id="PS50082">
    <property type="entry name" value="WD_REPEATS_2"/>
    <property type="match status" value="4"/>
</dbReference>
<reference evidence="5 6" key="1">
    <citation type="submission" date="2020-04" db="EMBL/GenBank/DDBJ databases">
        <title>MicrobeNet Type strains.</title>
        <authorList>
            <person name="Nicholson A.C."/>
        </authorList>
    </citation>
    <scope>NUCLEOTIDE SEQUENCE [LARGE SCALE GENOMIC DNA]</scope>
    <source>
        <strain evidence="5 6">DSM 44956</strain>
    </source>
</reference>
<dbReference type="SUPFAM" id="SSF52540">
    <property type="entry name" value="P-loop containing nucleoside triphosphate hydrolases"/>
    <property type="match status" value="1"/>
</dbReference>
<dbReference type="PANTHER" id="PTHR22847">
    <property type="entry name" value="WD40 REPEAT PROTEIN"/>
    <property type="match status" value="1"/>
</dbReference>
<proteinExistence type="predicted"/>
<evidence type="ECO:0000256" key="2">
    <source>
        <dbReference type="ARBA" id="ARBA00022737"/>
    </source>
</evidence>
<dbReference type="AlphaFoldDB" id="A0A7X6L642"/>
<dbReference type="InterPro" id="IPR036322">
    <property type="entry name" value="WD40_repeat_dom_sf"/>
</dbReference>
<keyword evidence="1 3" id="KW-0853">WD repeat</keyword>
<comment type="caution">
    <text evidence="5">The sequence shown here is derived from an EMBL/GenBank/DDBJ whole genome shotgun (WGS) entry which is preliminary data.</text>
</comment>
<dbReference type="SUPFAM" id="SSF50978">
    <property type="entry name" value="WD40 repeat-like"/>
    <property type="match status" value="1"/>
</dbReference>
<evidence type="ECO:0000256" key="3">
    <source>
        <dbReference type="PROSITE-ProRule" id="PRU00221"/>
    </source>
</evidence>
<dbReference type="InterPro" id="IPR001680">
    <property type="entry name" value="WD40_rpt"/>
</dbReference>
<dbReference type="InterPro" id="IPR019775">
    <property type="entry name" value="WD40_repeat_CS"/>
</dbReference>
<keyword evidence="2" id="KW-0677">Repeat</keyword>
<dbReference type="PANTHER" id="PTHR22847:SF637">
    <property type="entry name" value="WD REPEAT DOMAIN 5B"/>
    <property type="match status" value="1"/>
</dbReference>
<name>A0A7X6L642_9NOCA</name>
<keyword evidence="6" id="KW-1185">Reference proteome</keyword>
<gene>
    <name evidence="5" type="ORF">HGB38_20290</name>
</gene>